<comment type="caution">
    <text evidence="1">The sequence shown here is derived from an EMBL/GenBank/DDBJ whole genome shotgun (WGS) entry which is preliminary data.</text>
</comment>
<dbReference type="Pfam" id="PF13366">
    <property type="entry name" value="PDDEXK_3"/>
    <property type="match status" value="1"/>
</dbReference>
<dbReference type="InterPro" id="IPR026350">
    <property type="entry name" value="GxxExxY"/>
</dbReference>
<gene>
    <name evidence="1" type="ORF">A2024_08430</name>
</gene>
<proteinExistence type="predicted"/>
<name>A0A1F5R4B1_9BACT</name>
<evidence type="ECO:0000313" key="1">
    <source>
        <dbReference type="EMBL" id="OGF09305.1"/>
    </source>
</evidence>
<organism evidence="1 2">
    <name type="scientific">Candidatus Edwardsbacteria bacterium GWF2_54_11</name>
    <dbReference type="NCBI Taxonomy" id="1817851"/>
    <lineage>
        <taxon>Bacteria</taxon>
        <taxon>Candidatus Edwardsiibacteriota</taxon>
    </lineage>
</organism>
<dbReference type="EMBL" id="MFFM01000042">
    <property type="protein sequence ID" value="OGF09305.1"/>
    <property type="molecule type" value="Genomic_DNA"/>
</dbReference>
<dbReference type="NCBIfam" id="TIGR04256">
    <property type="entry name" value="GxxExxY"/>
    <property type="match status" value="1"/>
</dbReference>
<protein>
    <submittedName>
        <fullName evidence="1">GxxExxY protein</fullName>
    </submittedName>
</protein>
<reference evidence="1 2" key="1">
    <citation type="journal article" date="2016" name="Nat. Commun.">
        <title>Thousands of microbial genomes shed light on interconnected biogeochemical processes in an aquifer system.</title>
        <authorList>
            <person name="Anantharaman K."/>
            <person name="Brown C.T."/>
            <person name="Hug L.A."/>
            <person name="Sharon I."/>
            <person name="Castelle C.J."/>
            <person name="Probst A.J."/>
            <person name="Thomas B.C."/>
            <person name="Singh A."/>
            <person name="Wilkins M.J."/>
            <person name="Karaoz U."/>
            <person name="Brodie E.L."/>
            <person name="Williams K.H."/>
            <person name="Hubbard S.S."/>
            <person name="Banfield J.F."/>
        </authorList>
    </citation>
    <scope>NUCLEOTIDE SEQUENCE [LARGE SCALE GENOMIC DNA]</scope>
</reference>
<evidence type="ECO:0000313" key="2">
    <source>
        <dbReference type="Proteomes" id="UP000177230"/>
    </source>
</evidence>
<dbReference type="AlphaFoldDB" id="A0A1F5R4B1"/>
<accession>A0A1F5R4B1</accession>
<sequence>MDTENIITERIIKCAIEVHRTLGPGLLESIYEECLCKEFDLDGLPYTRQKELPIQYKGMVLSEKYRLDLVVNEAVVVELKCVEMILPVHVAQVLTYLKLTKMKLGLLLNFNTDMMKRGIKRVIL</sequence>
<dbReference type="Proteomes" id="UP000177230">
    <property type="component" value="Unassembled WGS sequence"/>
</dbReference>